<keyword evidence="1" id="KW-0175">Coiled coil</keyword>
<evidence type="ECO:0000256" key="1">
    <source>
        <dbReference type="SAM" id="Coils"/>
    </source>
</evidence>
<evidence type="ECO:0008006" key="4">
    <source>
        <dbReference type="Google" id="ProtNLM"/>
    </source>
</evidence>
<organism evidence="2 3">
    <name type="scientific">Guyanagaster necrorhizus</name>
    <dbReference type="NCBI Taxonomy" id="856835"/>
    <lineage>
        <taxon>Eukaryota</taxon>
        <taxon>Fungi</taxon>
        <taxon>Dikarya</taxon>
        <taxon>Basidiomycota</taxon>
        <taxon>Agaricomycotina</taxon>
        <taxon>Agaricomycetes</taxon>
        <taxon>Agaricomycetidae</taxon>
        <taxon>Agaricales</taxon>
        <taxon>Marasmiineae</taxon>
        <taxon>Physalacriaceae</taxon>
        <taxon>Guyanagaster</taxon>
    </lineage>
</organism>
<proteinExistence type="predicted"/>
<sequence>MQRRERAVASELQKFRNQLETERKSAKEEMAHMHRLLDDAHREAKLGKSSTHLTAFASYHDDQLPQTALRRSNNTILRFIKQAHRNYESLPEVTISAFTETRRAESSILVPKQRSTPHSERRTLLENRSLSSLLGAYMKGYDYGTAYAHLRPFWYDDLTDIDDKLLRTCKARDWDHPPLLASSTRLGSVQKPGSAMVDRTPVAVGDITCLGRGRESRRCDDAYQPTRMACADLDLIRIEMLNAGAEYVWLDVLCPRQKGGRREHLRAEEWKVDVPTIGCVYHGIRVVCYFSGLGRPLSLKAGDFESGRSWFRRAWTLQEIIWDLIVVGDTGNNDAMEDERVSTNPVDKVTGLAYLFWSVREIPAYYETQSLEDVWTALVGVMLGLHRANLFFLYPDPGDGNKIWRPSWRQVMAEVLPSDSLHGWVSVRQTEETDADWYAGPCIEAGYVHGLAEGSLKGKHRQGELVVEHHSGAKHTFRIVANHQYPIPEGLYTLLGNKPFDDNEVKVQDWVVGRRLPDQMFKKVSVFEIPDLEEVRRLHGLKVAKQRKISLS</sequence>
<feature type="coiled-coil region" evidence="1">
    <location>
        <begin position="9"/>
        <end position="43"/>
    </location>
</feature>
<evidence type="ECO:0000313" key="2">
    <source>
        <dbReference type="EMBL" id="KAG7445082.1"/>
    </source>
</evidence>
<keyword evidence="3" id="KW-1185">Reference proteome</keyword>
<comment type="caution">
    <text evidence="2">The sequence shown here is derived from an EMBL/GenBank/DDBJ whole genome shotgun (WGS) entry which is preliminary data.</text>
</comment>
<dbReference type="GeneID" id="66106549"/>
<reference evidence="2" key="1">
    <citation type="submission" date="2020-11" db="EMBL/GenBank/DDBJ databases">
        <title>Adaptations for nitrogen fixation in a non-lichenized fungal sporocarp promotes dispersal by wood-feeding termites.</title>
        <authorList>
            <consortium name="DOE Joint Genome Institute"/>
            <person name="Koch R.A."/>
            <person name="Yoon G."/>
            <person name="Arayal U."/>
            <person name="Lail K."/>
            <person name="Amirebrahimi M."/>
            <person name="Labutti K."/>
            <person name="Lipzen A."/>
            <person name="Riley R."/>
            <person name="Barry K."/>
            <person name="Henrissat B."/>
            <person name="Grigoriev I.V."/>
            <person name="Herr J.R."/>
            <person name="Aime M.C."/>
        </authorList>
    </citation>
    <scope>NUCLEOTIDE SEQUENCE</scope>
    <source>
        <strain evidence="2">MCA 3950</strain>
    </source>
</reference>
<protein>
    <recommendedName>
        <fullName evidence="4">Heterokaryon incompatibility domain-containing protein</fullName>
    </recommendedName>
</protein>
<dbReference type="EMBL" id="MU250538">
    <property type="protein sequence ID" value="KAG7445082.1"/>
    <property type="molecule type" value="Genomic_DNA"/>
</dbReference>
<evidence type="ECO:0000313" key="3">
    <source>
        <dbReference type="Proteomes" id="UP000812287"/>
    </source>
</evidence>
<dbReference type="AlphaFoldDB" id="A0A9P7VQR7"/>
<dbReference type="RefSeq" id="XP_043038582.1">
    <property type="nucleotide sequence ID" value="XM_043184252.1"/>
</dbReference>
<dbReference type="OrthoDB" id="5418601at2759"/>
<dbReference type="Proteomes" id="UP000812287">
    <property type="component" value="Unassembled WGS sequence"/>
</dbReference>
<accession>A0A9P7VQR7</accession>
<gene>
    <name evidence="2" type="ORF">BT62DRAFT_920831</name>
</gene>
<name>A0A9P7VQR7_9AGAR</name>